<keyword evidence="1" id="KW-0808">Transferase</keyword>
<comment type="caution">
    <text evidence="1">The sequence shown here is derived from an EMBL/GenBank/DDBJ whole genome shotgun (WGS) entry which is preliminary data.</text>
</comment>
<dbReference type="NCBIfam" id="NF041278">
    <property type="entry name" value="CmcJ_NvfI_EfuI"/>
    <property type="match status" value="1"/>
</dbReference>
<dbReference type="GO" id="GO:0016491">
    <property type="term" value="F:oxidoreductase activity"/>
    <property type="evidence" value="ECO:0007669"/>
    <property type="project" value="InterPro"/>
</dbReference>
<accession>A0A6I4TQD4</accession>
<dbReference type="PANTHER" id="PTHR34598:SF3">
    <property type="entry name" value="OXIDOREDUCTASE AN1597"/>
    <property type="match status" value="1"/>
</dbReference>
<dbReference type="OrthoDB" id="5173234at2"/>
<protein>
    <submittedName>
        <fullName evidence="1">Methyltransferase</fullName>
    </submittedName>
</protein>
<dbReference type="RefSeq" id="WP_161389277.1">
    <property type="nucleotide sequence ID" value="NZ_JBHSCP010000001.1"/>
</dbReference>
<proteinExistence type="predicted"/>
<keyword evidence="1" id="KW-0489">Methyltransferase</keyword>
<dbReference type="AlphaFoldDB" id="A0A6I4TQD4"/>
<organism evidence="1 2">
    <name type="scientific">Croceibacterium xixiisoli</name>
    <dbReference type="NCBI Taxonomy" id="1476466"/>
    <lineage>
        <taxon>Bacteria</taxon>
        <taxon>Pseudomonadati</taxon>
        <taxon>Pseudomonadota</taxon>
        <taxon>Alphaproteobacteria</taxon>
        <taxon>Sphingomonadales</taxon>
        <taxon>Erythrobacteraceae</taxon>
        <taxon>Croceibacterium</taxon>
    </lineage>
</organism>
<dbReference type="Proteomes" id="UP000469430">
    <property type="component" value="Unassembled WGS sequence"/>
</dbReference>
<dbReference type="GO" id="GO:0008168">
    <property type="term" value="F:methyltransferase activity"/>
    <property type="evidence" value="ECO:0007669"/>
    <property type="project" value="UniProtKB-KW"/>
</dbReference>
<keyword evidence="2" id="KW-1185">Reference proteome</keyword>
<dbReference type="EMBL" id="WTYJ01000001">
    <property type="protein sequence ID" value="MXO97549.1"/>
    <property type="molecule type" value="Genomic_DNA"/>
</dbReference>
<gene>
    <name evidence="1" type="ORF">GRI97_00920</name>
</gene>
<sequence length="277" mass="30927">MSETQTDGYSDKKASARDVQTMMKYVVRGEKATFHPGDRTKSYWPGEDHPVTIHDVRPIADQLAFDRNGFVLATGASTVQDFTQPAQQDLYARETEALVKRLTGADKVIGFGAMIRTNAGGTHGHNQPAHGAHVDYGARTVADFTRDLLPAEEAEERLARRHMLLNVWRPIVPVESAPFAVCDASTVRREDLFDSEVVGGLGDFGRRSLWGFNLAWRPDHRWYWVPDMQPEEALVFKLFDSDPDAVQFTAHSAFDDPTAKPGAAPRQSIELRTIAYL</sequence>
<dbReference type="GO" id="GO:0032259">
    <property type="term" value="P:methylation"/>
    <property type="evidence" value="ECO:0007669"/>
    <property type="project" value="UniProtKB-KW"/>
</dbReference>
<evidence type="ECO:0000313" key="1">
    <source>
        <dbReference type="EMBL" id="MXO97549.1"/>
    </source>
</evidence>
<name>A0A6I4TQD4_9SPHN</name>
<dbReference type="PANTHER" id="PTHR34598">
    <property type="entry name" value="BLL6449 PROTEIN"/>
    <property type="match status" value="1"/>
</dbReference>
<reference evidence="1 2" key="1">
    <citation type="submission" date="2019-12" db="EMBL/GenBank/DDBJ databases">
        <title>Genomic-based taxomic classification of the family Erythrobacteraceae.</title>
        <authorList>
            <person name="Xu L."/>
        </authorList>
    </citation>
    <scope>NUCLEOTIDE SEQUENCE [LARGE SCALE GENOMIC DNA]</scope>
    <source>
        <strain evidence="1 2">S36</strain>
    </source>
</reference>
<dbReference type="InterPro" id="IPR044053">
    <property type="entry name" value="AsaB-like"/>
</dbReference>
<evidence type="ECO:0000313" key="2">
    <source>
        <dbReference type="Proteomes" id="UP000469430"/>
    </source>
</evidence>